<dbReference type="GO" id="GO:0030677">
    <property type="term" value="C:ribonuclease P complex"/>
    <property type="evidence" value="ECO:0007669"/>
    <property type="project" value="UniProtKB-UniRule"/>
</dbReference>
<dbReference type="GO" id="GO:0001682">
    <property type="term" value="P:tRNA 5'-leader removal"/>
    <property type="evidence" value="ECO:0007669"/>
    <property type="project" value="UniProtKB-UniRule"/>
</dbReference>
<dbReference type="GO" id="GO:0033204">
    <property type="term" value="F:ribonuclease P RNA binding"/>
    <property type="evidence" value="ECO:0007669"/>
    <property type="project" value="InterPro"/>
</dbReference>
<proteinExistence type="inferred from homology"/>
<name>A0A9Y1BK70_9ARCH</name>
<dbReference type="HAMAP" id="MF_00754">
    <property type="entry name" value="RNase_P_1"/>
    <property type="match status" value="1"/>
</dbReference>
<comment type="subunit">
    <text evidence="7">Consists of a catalytic RNA component and at least 4-5 protein subunits.</text>
</comment>
<evidence type="ECO:0000256" key="4">
    <source>
        <dbReference type="ARBA" id="ARBA00022722"/>
    </source>
</evidence>
<reference evidence="8" key="1">
    <citation type="journal article" date="2022" name="Nat. Microbiol.">
        <title>Unique mobile elements and scalable gene flow at the prokaryote-eukaryote boundary revealed by circularized Asgard archaea genomes.</title>
        <authorList>
            <person name="Wu F."/>
            <person name="Speth D.R."/>
            <person name="Philosof A."/>
            <person name="Cremiere A."/>
            <person name="Narayanan A."/>
            <person name="Barco R.A."/>
            <person name="Connon S.A."/>
            <person name="Amend J.P."/>
            <person name="Antoshechkin I.A."/>
            <person name="Orphan V.J."/>
        </authorList>
    </citation>
    <scope>NUCLEOTIDE SEQUENCE</scope>
    <source>
        <strain evidence="8">PM71</strain>
    </source>
</reference>
<dbReference type="InterPro" id="IPR016848">
    <property type="entry name" value="RNase_P/MRP_Rpp29-subunit"/>
</dbReference>
<dbReference type="PANTHER" id="PTHR13348">
    <property type="entry name" value="RIBONUCLEASE P SUBUNIT P29"/>
    <property type="match status" value="1"/>
</dbReference>
<dbReference type="Pfam" id="PF01868">
    <property type="entry name" value="RNase_P-MRP_p29"/>
    <property type="match status" value="1"/>
</dbReference>
<comment type="function">
    <text evidence="7">Part of ribonuclease P, a protein complex that generates mature tRNA molecules by cleaving their 5'-ends.</text>
</comment>
<dbReference type="SMART" id="SM00538">
    <property type="entry name" value="POP4"/>
    <property type="match status" value="1"/>
</dbReference>
<dbReference type="InterPro" id="IPR023534">
    <property type="entry name" value="Rof/RNase_P-like"/>
</dbReference>
<evidence type="ECO:0000256" key="6">
    <source>
        <dbReference type="ARBA" id="ARBA00022801"/>
    </source>
</evidence>
<dbReference type="InterPro" id="IPR036980">
    <property type="entry name" value="RNase_P/MRP_Rpp29_sf"/>
</dbReference>
<keyword evidence="3 7" id="KW-0819">tRNA processing</keyword>
<gene>
    <name evidence="7" type="primary">rnp1</name>
    <name evidence="8" type="ORF">K9W45_07840</name>
</gene>
<dbReference type="PANTHER" id="PTHR13348:SF0">
    <property type="entry name" value="RIBONUCLEASE P PROTEIN SUBUNIT P29"/>
    <property type="match status" value="1"/>
</dbReference>
<dbReference type="SUPFAM" id="SSF101744">
    <property type="entry name" value="Rof/RNase P subunit-like"/>
    <property type="match status" value="1"/>
</dbReference>
<accession>A0A9Y1BK70</accession>
<comment type="catalytic activity">
    <reaction evidence="7">
        <text>Endonucleolytic cleavage of RNA, removing 5'-extranucleotides from tRNA precursor.</text>
        <dbReference type="EC" id="3.1.26.5"/>
    </reaction>
</comment>
<evidence type="ECO:0000313" key="8">
    <source>
        <dbReference type="EMBL" id="UJG39769.1"/>
    </source>
</evidence>
<protein>
    <recommendedName>
        <fullName evidence="7">Ribonuclease P protein component 1</fullName>
        <shortName evidence="7">RNase P component 1</shortName>
        <ecNumber evidence="7">3.1.26.5</ecNumber>
    </recommendedName>
    <alternativeName>
        <fullName evidence="7">Rpp29</fullName>
    </alternativeName>
</protein>
<dbReference type="Gene3D" id="2.30.30.210">
    <property type="entry name" value="Ribonuclease P/MRP, subunit p29"/>
    <property type="match status" value="1"/>
</dbReference>
<comment type="similarity">
    <text evidence="1 7">Belongs to the eukaryotic/archaeal RNase P protein component 1 family.</text>
</comment>
<evidence type="ECO:0000256" key="3">
    <source>
        <dbReference type="ARBA" id="ARBA00022694"/>
    </source>
</evidence>
<organism evidence="8">
    <name type="scientific">Candidatus Heimdallarchaeum aukensis</name>
    <dbReference type="NCBI Taxonomy" id="2876573"/>
    <lineage>
        <taxon>Archaea</taxon>
        <taxon>Promethearchaeati</taxon>
        <taxon>Candidatus Heimdallarchaeota</taxon>
        <taxon>Candidatus Heimdallarchaeia (ex Rinke et al. 2021) (nom. nud.)</taxon>
        <taxon>Candidatus Heimdallarchaeales</taxon>
        <taxon>Candidatus Heimdallarchaeaceae</taxon>
        <taxon>Candidatus Heimdallarchaeum</taxon>
    </lineage>
</organism>
<evidence type="ECO:0000256" key="5">
    <source>
        <dbReference type="ARBA" id="ARBA00022759"/>
    </source>
</evidence>
<dbReference type="GO" id="GO:0005737">
    <property type="term" value="C:cytoplasm"/>
    <property type="evidence" value="ECO:0007669"/>
    <property type="project" value="UniProtKB-SubCell"/>
</dbReference>
<dbReference type="InterPro" id="IPR002730">
    <property type="entry name" value="Rpp29/RNP1"/>
</dbReference>
<comment type="subcellular location">
    <subcellularLocation>
        <location evidence="7">Cytoplasm</location>
    </subcellularLocation>
</comment>
<dbReference type="GO" id="GO:0004526">
    <property type="term" value="F:ribonuclease P activity"/>
    <property type="evidence" value="ECO:0007669"/>
    <property type="project" value="UniProtKB-UniRule"/>
</dbReference>
<keyword evidence="2 7" id="KW-0963">Cytoplasm</keyword>
<dbReference type="GO" id="GO:0000172">
    <property type="term" value="C:ribonuclease MRP complex"/>
    <property type="evidence" value="ECO:0007669"/>
    <property type="project" value="InterPro"/>
</dbReference>
<keyword evidence="5 7" id="KW-0255">Endonuclease</keyword>
<dbReference type="EMBL" id="CP084166">
    <property type="protein sequence ID" value="UJG39769.1"/>
    <property type="molecule type" value="Genomic_DNA"/>
</dbReference>
<dbReference type="GO" id="GO:0006364">
    <property type="term" value="P:rRNA processing"/>
    <property type="evidence" value="ECO:0007669"/>
    <property type="project" value="TreeGrafter"/>
</dbReference>
<dbReference type="EC" id="3.1.26.5" evidence="7"/>
<keyword evidence="6 7" id="KW-0378">Hydrolase</keyword>
<dbReference type="AlphaFoldDB" id="A0A9Y1BK70"/>
<keyword evidence="4 7" id="KW-0540">Nuclease</keyword>
<dbReference type="InterPro" id="IPR023538">
    <property type="entry name" value="RNP1"/>
</dbReference>
<evidence type="ECO:0000256" key="1">
    <source>
        <dbReference type="ARBA" id="ARBA00006181"/>
    </source>
</evidence>
<evidence type="ECO:0000256" key="2">
    <source>
        <dbReference type="ARBA" id="ARBA00022490"/>
    </source>
</evidence>
<sequence>MIFKKKLYIWAKLAVGLYGYHIEIVKSPMESLTNLSGVVIDETAHMIKIRFQDKIRSIPKKGFVFKITIEPGLTVKVNGENLLGKPEDRMKKKIHSW</sequence>
<evidence type="ECO:0000256" key="7">
    <source>
        <dbReference type="HAMAP-Rule" id="MF_00754"/>
    </source>
</evidence>
<dbReference type="Proteomes" id="UP001201020">
    <property type="component" value="Chromosome"/>
</dbReference>